<dbReference type="Proteomes" id="UP001302367">
    <property type="component" value="Chromosome 7"/>
</dbReference>
<protein>
    <submittedName>
        <fullName evidence="3">Uncharacterized protein</fullName>
    </submittedName>
</protein>
<feature type="region of interest" description="Disordered" evidence="1">
    <location>
        <begin position="545"/>
        <end position="584"/>
    </location>
</feature>
<accession>A0ABZ0P3J2</accession>
<name>A0ABZ0P3J2_CERBT</name>
<keyword evidence="2" id="KW-1133">Transmembrane helix</keyword>
<dbReference type="RefSeq" id="XP_023450610.2">
    <property type="nucleotide sequence ID" value="XM_023602047.2"/>
</dbReference>
<feature type="compositionally biased region" description="Acidic residues" evidence="1">
    <location>
        <begin position="494"/>
        <end position="503"/>
    </location>
</feature>
<organism evidence="3 4">
    <name type="scientific">Cercospora beticola</name>
    <name type="common">Sugarbeet leaf spot fungus</name>
    <dbReference type="NCBI Taxonomy" id="122368"/>
    <lineage>
        <taxon>Eukaryota</taxon>
        <taxon>Fungi</taxon>
        <taxon>Dikarya</taxon>
        <taxon>Ascomycota</taxon>
        <taxon>Pezizomycotina</taxon>
        <taxon>Dothideomycetes</taxon>
        <taxon>Dothideomycetidae</taxon>
        <taxon>Mycosphaerellales</taxon>
        <taxon>Mycosphaerellaceae</taxon>
        <taxon>Cercospora</taxon>
    </lineage>
</organism>
<evidence type="ECO:0000313" key="3">
    <source>
        <dbReference type="EMBL" id="WPB06423.1"/>
    </source>
</evidence>
<evidence type="ECO:0000256" key="2">
    <source>
        <dbReference type="SAM" id="Phobius"/>
    </source>
</evidence>
<gene>
    <name evidence="3" type="ORF">RHO25_011080</name>
</gene>
<feature type="transmembrane region" description="Helical" evidence="2">
    <location>
        <begin position="159"/>
        <end position="180"/>
    </location>
</feature>
<evidence type="ECO:0000313" key="4">
    <source>
        <dbReference type="Proteomes" id="UP001302367"/>
    </source>
</evidence>
<feature type="region of interest" description="Disordered" evidence="1">
    <location>
        <begin position="490"/>
        <end position="513"/>
    </location>
</feature>
<dbReference type="EMBL" id="CP134190">
    <property type="protein sequence ID" value="WPB06423.1"/>
    <property type="molecule type" value="Genomic_DNA"/>
</dbReference>
<sequence length="615" mass="69260">MRVCMLFARPFFGAPNLEASVAETYASNLDDMAYKIMYEMFADANEYEIDEMLKISSLTVSLGAKHSGSPATIQSLSELPVSCLGAVLFAVVLIVATMVSSYVRGYRKESRRREEVETTFRRRVATAWNLQQCHDALGDRDSALEFDQKLKLEGDERPTSAPVSFTLAGFALMMGSFFLARDANVYPAYQGILSWHLLPTVLALSFLSVVSLFRYQAETNDPVYKDTRTERRVTTTYADFPLFLLIKDTFTATKQELQTKFSELQNRVKAMLPGLANKLESFTGEDLSLQSVLTQTPAYVLVFQTLFINVSRAFTPAPNPANLPEAEQDSKLIIMACATFALTLAGPAMLLCEKPLWNWSVNLSRDSKEDVQGRIKPLISTSLWTLSITWRLLALDLTISYFANTLPIIGTVLGVFYTYFFSSWQSWQLLLEIVSTTLGIYFVLDMGRTVLCLCGDIAEPLDVTAPHPHEGKKPMTAYQRQVWKKYVEEKGDAPMDESSDDSDDSKKSMTAEQREVWRKHVEELVDGLRRASLEKEEEERRLQLEEEARLAQAAAVQGAKTDDGDDEGSEADDGDDEDEDDEWLEVEKLETEAEVAEWELVPRTVSWHKSTRSDS</sequence>
<feature type="transmembrane region" description="Helical" evidence="2">
    <location>
        <begin position="401"/>
        <end position="420"/>
    </location>
</feature>
<dbReference type="GeneID" id="35433077"/>
<evidence type="ECO:0000256" key="1">
    <source>
        <dbReference type="SAM" id="MobiDB-lite"/>
    </source>
</evidence>
<feature type="compositionally biased region" description="Acidic residues" evidence="1">
    <location>
        <begin position="563"/>
        <end position="584"/>
    </location>
</feature>
<feature type="transmembrane region" description="Helical" evidence="2">
    <location>
        <begin position="79"/>
        <end position="103"/>
    </location>
</feature>
<keyword evidence="2" id="KW-0812">Transmembrane</keyword>
<keyword evidence="2" id="KW-0472">Membrane</keyword>
<keyword evidence="4" id="KW-1185">Reference proteome</keyword>
<proteinExistence type="predicted"/>
<reference evidence="3 4" key="1">
    <citation type="submission" date="2023-09" db="EMBL/GenBank/DDBJ databases">
        <title>Complete-Gapless Cercospora beticola genome.</title>
        <authorList>
            <person name="Wyatt N.A."/>
            <person name="Spanner R.E."/>
            <person name="Bolton M.D."/>
        </authorList>
    </citation>
    <scope>NUCLEOTIDE SEQUENCE [LARGE SCALE GENOMIC DNA]</scope>
    <source>
        <strain evidence="3">Cb09-40</strain>
    </source>
</reference>
<feature type="transmembrane region" description="Helical" evidence="2">
    <location>
        <begin position="192"/>
        <end position="215"/>
    </location>
</feature>
<feature type="compositionally biased region" description="Basic and acidic residues" evidence="1">
    <location>
        <begin position="504"/>
        <end position="513"/>
    </location>
</feature>